<protein>
    <submittedName>
        <fullName evidence="1">Uncharacterized protein</fullName>
    </submittedName>
</protein>
<organism evidence="1 2">
    <name type="scientific">Rosa chinensis</name>
    <name type="common">China rose</name>
    <dbReference type="NCBI Taxonomy" id="74649"/>
    <lineage>
        <taxon>Eukaryota</taxon>
        <taxon>Viridiplantae</taxon>
        <taxon>Streptophyta</taxon>
        <taxon>Embryophyta</taxon>
        <taxon>Tracheophyta</taxon>
        <taxon>Spermatophyta</taxon>
        <taxon>Magnoliopsida</taxon>
        <taxon>eudicotyledons</taxon>
        <taxon>Gunneridae</taxon>
        <taxon>Pentapetalae</taxon>
        <taxon>rosids</taxon>
        <taxon>fabids</taxon>
        <taxon>Rosales</taxon>
        <taxon>Rosaceae</taxon>
        <taxon>Rosoideae</taxon>
        <taxon>Rosoideae incertae sedis</taxon>
        <taxon>Rosa</taxon>
    </lineage>
</organism>
<gene>
    <name evidence="1" type="ORF">RchiOBHm_Chr5g0054341</name>
</gene>
<name>A0A2P6QG52_ROSCH</name>
<dbReference type="EMBL" id="PDCK01000043">
    <property type="protein sequence ID" value="PRQ33151.1"/>
    <property type="molecule type" value="Genomic_DNA"/>
</dbReference>
<dbReference type="Gramene" id="PRQ33151">
    <property type="protein sequence ID" value="PRQ33151"/>
    <property type="gene ID" value="RchiOBHm_Chr5g0054341"/>
</dbReference>
<comment type="caution">
    <text evidence="1">The sequence shown here is derived from an EMBL/GenBank/DDBJ whole genome shotgun (WGS) entry which is preliminary data.</text>
</comment>
<dbReference type="Proteomes" id="UP000238479">
    <property type="component" value="Chromosome 5"/>
</dbReference>
<reference evidence="1 2" key="1">
    <citation type="journal article" date="2018" name="Nat. Genet.">
        <title>The Rosa genome provides new insights in the design of modern roses.</title>
        <authorList>
            <person name="Bendahmane M."/>
        </authorList>
    </citation>
    <scope>NUCLEOTIDE SEQUENCE [LARGE SCALE GENOMIC DNA]</scope>
    <source>
        <strain evidence="2">cv. Old Blush</strain>
    </source>
</reference>
<dbReference type="AlphaFoldDB" id="A0A2P6QG52"/>
<keyword evidence="2" id="KW-1185">Reference proteome</keyword>
<sequence>MHECEELMGKGVTVTSKGFDLLGRRLRSVTRQPPLSSLTKLHFLLQKRERFWDL</sequence>
<evidence type="ECO:0000313" key="2">
    <source>
        <dbReference type="Proteomes" id="UP000238479"/>
    </source>
</evidence>
<proteinExistence type="predicted"/>
<evidence type="ECO:0000313" key="1">
    <source>
        <dbReference type="EMBL" id="PRQ33151.1"/>
    </source>
</evidence>
<accession>A0A2P6QG52</accession>